<dbReference type="CDD" id="cd16630">
    <property type="entry name" value="RING-HC_RBR_RNF216"/>
    <property type="match status" value="1"/>
</dbReference>
<feature type="compositionally biased region" description="Polar residues" evidence="8">
    <location>
        <begin position="52"/>
        <end position="67"/>
    </location>
</feature>
<feature type="region of interest" description="Disordered" evidence="8">
    <location>
        <begin position="715"/>
        <end position="745"/>
    </location>
</feature>
<evidence type="ECO:0000256" key="6">
    <source>
        <dbReference type="ARBA" id="ARBA00022786"/>
    </source>
</evidence>
<keyword evidence="4" id="KW-0677">Repeat</keyword>
<dbReference type="InterPro" id="IPR047545">
    <property type="entry name" value="BRcat_RBR_RNF216"/>
</dbReference>
<feature type="domain" description="RING-type" evidence="9">
    <location>
        <begin position="356"/>
        <end position="578"/>
    </location>
</feature>
<dbReference type="SUPFAM" id="SSF57850">
    <property type="entry name" value="RING/U-box"/>
    <property type="match status" value="3"/>
</dbReference>
<gene>
    <name evidence="10" type="ORF">EUX98_g2465</name>
</gene>
<evidence type="ECO:0000256" key="2">
    <source>
        <dbReference type="ARBA" id="ARBA00022679"/>
    </source>
</evidence>
<evidence type="ECO:0000313" key="10">
    <source>
        <dbReference type="EMBL" id="THH31727.1"/>
    </source>
</evidence>
<dbReference type="AlphaFoldDB" id="A0A4S4N157"/>
<dbReference type="OrthoDB" id="10009520at2759"/>
<evidence type="ECO:0000313" key="11">
    <source>
        <dbReference type="Proteomes" id="UP000308730"/>
    </source>
</evidence>
<dbReference type="GO" id="GO:0008270">
    <property type="term" value="F:zinc ion binding"/>
    <property type="evidence" value="ECO:0007669"/>
    <property type="project" value="UniProtKB-KW"/>
</dbReference>
<keyword evidence="11" id="KW-1185">Reference proteome</keyword>
<dbReference type="Gene3D" id="3.30.40.10">
    <property type="entry name" value="Zinc/RING finger domain, C3HC4 (zinc finger)"/>
    <property type="match status" value="1"/>
</dbReference>
<dbReference type="Pfam" id="PF26200">
    <property type="entry name" value="Rcat_RNF216"/>
    <property type="match status" value="1"/>
</dbReference>
<dbReference type="Proteomes" id="UP000308730">
    <property type="component" value="Unassembled WGS sequence"/>
</dbReference>
<evidence type="ECO:0000256" key="1">
    <source>
        <dbReference type="ARBA" id="ARBA00004906"/>
    </source>
</evidence>
<feature type="region of interest" description="Disordered" evidence="8">
    <location>
        <begin position="202"/>
        <end position="227"/>
    </location>
</feature>
<keyword evidence="5" id="KW-0863">Zinc-finger</keyword>
<evidence type="ECO:0000256" key="4">
    <source>
        <dbReference type="ARBA" id="ARBA00022737"/>
    </source>
</evidence>
<feature type="compositionally biased region" description="Acidic residues" evidence="8">
    <location>
        <begin position="39"/>
        <end position="50"/>
    </location>
</feature>
<evidence type="ECO:0000256" key="3">
    <source>
        <dbReference type="ARBA" id="ARBA00022723"/>
    </source>
</evidence>
<evidence type="ECO:0000256" key="7">
    <source>
        <dbReference type="ARBA" id="ARBA00022833"/>
    </source>
</evidence>
<evidence type="ECO:0000256" key="8">
    <source>
        <dbReference type="SAM" id="MobiDB-lite"/>
    </source>
</evidence>
<dbReference type="Gene3D" id="1.20.120.1750">
    <property type="match status" value="1"/>
</dbReference>
<dbReference type="InterPro" id="IPR047544">
    <property type="entry name" value="RING-HC_RBR_RNF216"/>
</dbReference>
<keyword evidence="6" id="KW-0833">Ubl conjugation pathway</keyword>
<dbReference type="InterPro" id="IPR002867">
    <property type="entry name" value="IBR_dom"/>
</dbReference>
<organism evidence="10 11">
    <name type="scientific">Antrodiella citrinella</name>
    <dbReference type="NCBI Taxonomy" id="2447956"/>
    <lineage>
        <taxon>Eukaryota</taxon>
        <taxon>Fungi</taxon>
        <taxon>Dikarya</taxon>
        <taxon>Basidiomycota</taxon>
        <taxon>Agaricomycotina</taxon>
        <taxon>Agaricomycetes</taxon>
        <taxon>Polyporales</taxon>
        <taxon>Steccherinaceae</taxon>
        <taxon>Antrodiella</taxon>
    </lineage>
</organism>
<keyword evidence="7" id="KW-0862">Zinc</keyword>
<feature type="compositionally biased region" description="Low complexity" evidence="8">
    <location>
        <begin position="76"/>
        <end position="95"/>
    </location>
</feature>
<comment type="pathway">
    <text evidence="1">Protein modification; protein ubiquitination.</text>
</comment>
<evidence type="ECO:0000259" key="9">
    <source>
        <dbReference type="PROSITE" id="PS51873"/>
    </source>
</evidence>
<proteinExistence type="predicted"/>
<protein>
    <recommendedName>
        <fullName evidence="9">RING-type domain-containing protein</fullName>
    </recommendedName>
</protein>
<feature type="region of interest" description="Disordered" evidence="8">
    <location>
        <begin position="1"/>
        <end position="154"/>
    </location>
</feature>
<feature type="compositionally biased region" description="Basic residues" evidence="8">
    <location>
        <begin position="734"/>
        <end position="745"/>
    </location>
</feature>
<dbReference type="InterPro" id="IPR044066">
    <property type="entry name" value="TRIAD_supradom"/>
</dbReference>
<keyword evidence="3" id="KW-0479">Metal-binding</keyword>
<dbReference type="InterPro" id="IPR051628">
    <property type="entry name" value="LUBAC_E3_Ligases"/>
</dbReference>
<dbReference type="PANTHER" id="PTHR22770:SF47">
    <property type="entry name" value="E3 UBIQUITIN-PROTEIN LIGASE RNF216"/>
    <property type="match status" value="1"/>
</dbReference>
<dbReference type="CDD" id="cd20339">
    <property type="entry name" value="BRcat_RBR_RNF216"/>
    <property type="match status" value="1"/>
</dbReference>
<dbReference type="InterPro" id="IPR013083">
    <property type="entry name" value="Znf_RING/FYVE/PHD"/>
</dbReference>
<dbReference type="InterPro" id="IPR047546">
    <property type="entry name" value="Rcat_RBR_RNF216"/>
</dbReference>
<name>A0A4S4N157_9APHY</name>
<dbReference type="EMBL" id="SGPM01000039">
    <property type="protein sequence ID" value="THH31727.1"/>
    <property type="molecule type" value="Genomic_DNA"/>
</dbReference>
<dbReference type="PROSITE" id="PS51873">
    <property type="entry name" value="TRIAD"/>
    <property type="match status" value="1"/>
</dbReference>
<dbReference type="SMART" id="SM00647">
    <property type="entry name" value="IBR"/>
    <property type="match status" value="2"/>
</dbReference>
<reference evidence="10 11" key="1">
    <citation type="submission" date="2019-02" db="EMBL/GenBank/DDBJ databases">
        <title>Genome sequencing of the rare red list fungi Antrodiella citrinella (Flaviporus citrinellus).</title>
        <authorList>
            <person name="Buettner E."/>
            <person name="Kellner H."/>
        </authorList>
    </citation>
    <scope>NUCLEOTIDE SEQUENCE [LARGE SCALE GENOMIC DNA]</scope>
    <source>
        <strain evidence="10 11">DSM 108506</strain>
    </source>
</reference>
<comment type="caution">
    <text evidence="10">The sequence shown here is derived from an EMBL/GenBank/DDBJ whole genome shotgun (WGS) entry which is preliminary data.</text>
</comment>
<evidence type="ECO:0000256" key="5">
    <source>
        <dbReference type="ARBA" id="ARBA00022771"/>
    </source>
</evidence>
<keyword evidence="2" id="KW-0808">Transferase</keyword>
<feature type="compositionally biased region" description="Pro residues" evidence="8">
    <location>
        <begin position="720"/>
        <end position="732"/>
    </location>
</feature>
<dbReference type="CDD" id="cd20353">
    <property type="entry name" value="Rcat_RBR_RNF216"/>
    <property type="match status" value="1"/>
</dbReference>
<accession>A0A4S4N157</accession>
<dbReference type="PANTHER" id="PTHR22770">
    <property type="entry name" value="UBIQUITIN CONJUGATING ENZYME 7 INTERACTING PROTEIN-RELATED"/>
    <property type="match status" value="1"/>
</dbReference>
<dbReference type="GO" id="GO:0016740">
    <property type="term" value="F:transferase activity"/>
    <property type="evidence" value="ECO:0007669"/>
    <property type="project" value="UniProtKB-KW"/>
</dbReference>
<sequence length="745" mass="82918">MLNDVELFNCSPSQRPVRSLPRAGPSHKAHKQRPVPVEDVIEITDSEDEPGPSTSRAPGLVSSSSSVWEIDPPPGAVSSKSKAQAQASTSQPQVQEQQPLFLPDLDEPLAGPSRSPKRNLDDAAPPPPPSQTPSRVLETESSAEIFIPPEEDPDPFSGYLAQVLEILPDVDPSHALALITLHHEEQQNEVVATVLQTLFEDPQYPKADKKGKRKREESGEESPSVRQRVEVEMATIDYGNKERPQPAGPFYQDLALANLYSDFPKIPVSHIRREFKNQNNLFAPTYIALDAELSSGILQHKPLAGRRIETGKGKGVLREDPDLELEKAYIAERQNKVDAEFAERLLKGDRVEDDGSGIECGCCFDTHPFDEMIQCPDAHLFCKTCMTSYAESKLGAHDIKLLCMDQSDCKLPFPDSELRRLLTPTLLSLYERIKQSKEIAAAELENLEECPFCEYKVVIENDQEKLFRCENANCGAVSCRQCQKLDHLPKSCKEMEDDKKLDARHAVEEAMSAALMRNCPKCGKGFLKETGCNKMTCPGCATVTCYVCRKVISGYDHFNQQQPPYNVAADNSKCPLWDQVEKRHADEVTAAAKKAIEDYKRLHPDADDKDIHVDLPDAPPLGPPLPGQAIPAVVPPLPHPHYAQAAHHHHVHVHLNEPMQFRMYQPPGLPPAAPQALPQHQQHVPHVNNVLERMRVGMVAQQEMLRNMQAAQVAQRARALPPPAPMPVPVPARRPVRAVPKRKRK</sequence>